<evidence type="ECO:0000256" key="1">
    <source>
        <dbReference type="SAM" id="MobiDB-lite"/>
    </source>
</evidence>
<comment type="caution">
    <text evidence="2">The sequence shown here is derived from an EMBL/GenBank/DDBJ whole genome shotgun (WGS) entry which is preliminary data.</text>
</comment>
<accession>A0A699V415</accession>
<feature type="non-terminal residue" evidence="2">
    <location>
        <position position="114"/>
    </location>
</feature>
<protein>
    <submittedName>
        <fullName evidence="2">Uncharacterized protein</fullName>
    </submittedName>
</protein>
<proteinExistence type="predicted"/>
<dbReference type="EMBL" id="BKCJ011399777">
    <property type="protein sequence ID" value="GFD29985.1"/>
    <property type="molecule type" value="Genomic_DNA"/>
</dbReference>
<gene>
    <name evidence="2" type="ORF">Tci_901954</name>
</gene>
<dbReference type="AlphaFoldDB" id="A0A699V415"/>
<name>A0A699V415_TANCI</name>
<sequence length="114" mass="12610">MHTVRDDSVLCTLKFVSKRAATPKKAKKWKKPASPSNKQTLVITEKKALEMAERNKGIYLLSEAALLKEAQMKKAIKRSKRETRMHQAGGSGDGAGLEPKVPDEPKGKSIDTHK</sequence>
<feature type="compositionally biased region" description="Basic and acidic residues" evidence="1">
    <location>
        <begin position="100"/>
        <end position="114"/>
    </location>
</feature>
<organism evidence="2">
    <name type="scientific">Tanacetum cinerariifolium</name>
    <name type="common">Dalmatian daisy</name>
    <name type="synonym">Chrysanthemum cinerariifolium</name>
    <dbReference type="NCBI Taxonomy" id="118510"/>
    <lineage>
        <taxon>Eukaryota</taxon>
        <taxon>Viridiplantae</taxon>
        <taxon>Streptophyta</taxon>
        <taxon>Embryophyta</taxon>
        <taxon>Tracheophyta</taxon>
        <taxon>Spermatophyta</taxon>
        <taxon>Magnoliopsida</taxon>
        <taxon>eudicotyledons</taxon>
        <taxon>Gunneridae</taxon>
        <taxon>Pentapetalae</taxon>
        <taxon>asterids</taxon>
        <taxon>campanulids</taxon>
        <taxon>Asterales</taxon>
        <taxon>Asteraceae</taxon>
        <taxon>Asteroideae</taxon>
        <taxon>Anthemideae</taxon>
        <taxon>Anthemidinae</taxon>
        <taxon>Tanacetum</taxon>
    </lineage>
</organism>
<feature type="region of interest" description="Disordered" evidence="1">
    <location>
        <begin position="76"/>
        <end position="114"/>
    </location>
</feature>
<reference evidence="2" key="1">
    <citation type="journal article" date="2019" name="Sci. Rep.">
        <title>Draft genome of Tanacetum cinerariifolium, the natural source of mosquito coil.</title>
        <authorList>
            <person name="Yamashiro T."/>
            <person name="Shiraishi A."/>
            <person name="Satake H."/>
            <person name="Nakayama K."/>
        </authorList>
    </citation>
    <scope>NUCLEOTIDE SEQUENCE</scope>
</reference>
<evidence type="ECO:0000313" key="2">
    <source>
        <dbReference type="EMBL" id="GFD29985.1"/>
    </source>
</evidence>